<dbReference type="Proteomes" id="UP001190700">
    <property type="component" value="Unassembled WGS sequence"/>
</dbReference>
<gene>
    <name evidence="2" type="ORF">CYMTET_5643</name>
</gene>
<evidence type="ECO:0000313" key="2">
    <source>
        <dbReference type="EMBL" id="KAK3286820.1"/>
    </source>
</evidence>
<protein>
    <submittedName>
        <fullName evidence="2">Uncharacterized protein</fullName>
    </submittedName>
</protein>
<feature type="region of interest" description="Disordered" evidence="1">
    <location>
        <begin position="46"/>
        <end position="80"/>
    </location>
</feature>
<evidence type="ECO:0000313" key="3">
    <source>
        <dbReference type="Proteomes" id="UP001190700"/>
    </source>
</evidence>
<dbReference type="EMBL" id="LGRX02001122">
    <property type="protein sequence ID" value="KAK3286820.1"/>
    <property type="molecule type" value="Genomic_DNA"/>
</dbReference>
<name>A0AAE0LJ72_9CHLO</name>
<feature type="compositionally biased region" description="Low complexity" evidence="1">
    <location>
        <begin position="51"/>
        <end position="65"/>
    </location>
</feature>
<sequence length="80" mass="8299">MPADGEGADGAMHTLALCQIFQVRAMEEKVGMHLSHVSLLDNDDVREHHAPASAPSANAVASDVSRQVVPHVSGASAGDQ</sequence>
<dbReference type="AlphaFoldDB" id="A0AAE0LJ72"/>
<organism evidence="2 3">
    <name type="scientific">Cymbomonas tetramitiformis</name>
    <dbReference type="NCBI Taxonomy" id="36881"/>
    <lineage>
        <taxon>Eukaryota</taxon>
        <taxon>Viridiplantae</taxon>
        <taxon>Chlorophyta</taxon>
        <taxon>Pyramimonadophyceae</taxon>
        <taxon>Pyramimonadales</taxon>
        <taxon>Pyramimonadaceae</taxon>
        <taxon>Cymbomonas</taxon>
    </lineage>
</organism>
<accession>A0AAE0LJ72</accession>
<keyword evidence="3" id="KW-1185">Reference proteome</keyword>
<comment type="caution">
    <text evidence="2">The sequence shown here is derived from an EMBL/GenBank/DDBJ whole genome shotgun (WGS) entry which is preliminary data.</text>
</comment>
<reference evidence="2 3" key="1">
    <citation type="journal article" date="2015" name="Genome Biol. Evol.">
        <title>Comparative Genomics of a Bacterivorous Green Alga Reveals Evolutionary Causalities and Consequences of Phago-Mixotrophic Mode of Nutrition.</title>
        <authorList>
            <person name="Burns J.A."/>
            <person name="Paasch A."/>
            <person name="Narechania A."/>
            <person name="Kim E."/>
        </authorList>
    </citation>
    <scope>NUCLEOTIDE SEQUENCE [LARGE SCALE GENOMIC DNA]</scope>
    <source>
        <strain evidence="2 3">PLY_AMNH</strain>
    </source>
</reference>
<evidence type="ECO:0000256" key="1">
    <source>
        <dbReference type="SAM" id="MobiDB-lite"/>
    </source>
</evidence>
<proteinExistence type="predicted"/>